<dbReference type="SUPFAM" id="SSF52833">
    <property type="entry name" value="Thioredoxin-like"/>
    <property type="match status" value="1"/>
</dbReference>
<accession>A0A914I1Y2</accession>
<dbReference type="AlphaFoldDB" id="A0A914I1Y2"/>
<dbReference type="PROSITE" id="PS51354">
    <property type="entry name" value="GLUTAREDOXIN_2"/>
    <property type="match status" value="1"/>
</dbReference>
<dbReference type="InterPro" id="IPR004480">
    <property type="entry name" value="Monothiol_GRX-rel"/>
</dbReference>
<dbReference type="InterPro" id="IPR002109">
    <property type="entry name" value="Glutaredoxin"/>
</dbReference>
<dbReference type="PANTHER" id="PTHR10293">
    <property type="entry name" value="GLUTAREDOXIN FAMILY MEMBER"/>
    <property type="match status" value="1"/>
</dbReference>
<dbReference type="CDD" id="cd03028">
    <property type="entry name" value="GRX_PICOT_like"/>
    <property type="match status" value="1"/>
</dbReference>
<dbReference type="GO" id="GO:0051537">
    <property type="term" value="F:2 iron, 2 sulfur cluster binding"/>
    <property type="evidence" value="ECO:0007669"/>
    <property type="project" value="UniProtKB-KW"/>
</dbReference>
<evidence type="ECO:0000313" key="10">
    <source>
        <dbReference type="Proteomes" id="UP000887572"/>
    </source>
</evidence>
<dbReference type="GO" id="GO:0005759">
    <property type="term" value="C:mitochondrial matrix"/>
    <property type="evidence" value="ECO:0007669"/>
    <property type="project" value="TreeGrafter"/>
</dbReference>
<keyword evidence="1" id="KW-0001">2Fe-2S</keyword>
<dbReference type="InterPro" id="IPR036249">
    <property type="entry name" value="Thioredoxin-like_sf"/>
</dbReference>
<dbReference type="InterPro" id="IPR033658">
    <property type="entry name" value="GRX_PICOT-like"/>
</dbReference>
<feature type="region of interest" description="Disordered" evidence="8">
    <location>
        <begin position="297"/>
        <end position="328"/>
    </location>
</feature>
<evidence type="ECO:0000256" key="7">
    <source>
        <dbReference type="ARBA" id="ARBA00076083"/>
    </source>
</evidence>
<evidence type="ECO:0000256" key="8">
    <source>
        <dbReference type="SAM" id="MobiDB-lite"/>
    </source>
</evidence>
<reference evidence="11" key="1">
    <citation type="submission" date="2022-11" db="UniProtKB">
        <authorList>
            <consortium name="WormBaseParasite"/>
        </authorList>
    </citation>
    <scope>IDENTIFICATION</scope>
</reference>
<evidence type="ECO:0000256" key="2">
    <source>
        <dbReference type="ARBA" id="ARBA00022723"/>
    </source>
</evidence>
<name>A0A914I1Y2_GLORO</name>
<dbReference type="Gene3D" id="3.60.21.10">
    <property type="match status" value="1"/>
</dbReference>
<keyword evidence="4" id="KW-0411">Iron-sulfur</keyword>
<protein>
    <recommendedName>
        <fullName evidence="6">Glutaredoxin-related protein 5, mitochondrial</fullName>
    </recommendedName>
    <alternativeName>
        <fullName evidence="7">Monothiol glutaredoxin-5</fullName>
    </alternativeName>
</protein>
<organism evidence="10 11">
    <name type="scientific">Globodera rostochiensis</name>
    <name type="common">Golden nematode worm</name>
    <name type="synonym">Heterodera rostochiensis</name>
    <dbReference type="NCBI Taxonomy" id="31243"/>
    <lineage>
        <taxon>Eukaryota</taxon>
        <taxon>Metazoa</taxon>
        <taxon>Ecdysozoa</taxon>
        <taxon>Nematoda</taxon>
        <taxon>Chromadorea</taxon>
        <taxon>Rhabditida</taxon>
        <taxon>Tylenchina</taxon>
        <taxon>Tylenchomorpha</taxon>
        <taxon>Tylenchoidea</taxon>
        <taxon>Heteroderidae</taxon>
        <taxon>Heteroderinae</taxon>
        <taxon>Globodera</taxon>
    </lineage>
</organism>
<evidence type="ECO:0000256" key="6">
    <source>
        <dbReference type="ARBA" id="ARBA00067456"/>
    </source>
</evidence>
<dbReference type="Proteomes" id="UP000887572">
    <property type="component" value="Unplaced"/>
</dbReference>
<feature type="domain" description="Glutaredoxin" evidence="9">
    <location>
        <begin position="210"/>
        <end position="274"/>
    </location>
</feature>
<dbReference type="Gene3D" id="3.40.30.10">
    <property type="entry name" value="Glutaredoxin"/>
    <property type="match status" value="1"/>
</dbReference>
<sequence length="328" mass="36039">MCDLLWSDPEESVGYGVSPRGAGYLFGSDVVKTFCEKNGIEMIARAHQLVMEGYKWHFNETEFWGRRALSVVSVERHTGGAAPSFKLKTGFQKEKHTHHSVCRVIRLMSLIFRSFQSTTRTAAQFAGLFLPASTRSVHGSQSLNALDTAARNRISDCRGEFKQSSLARGGEFKQSSLAWVVGGGGGSWTPNKQLGGSVYSPNDWVHSAPVVVFMKGTQQQPMCGFSRNVKLVLDLHHVPFRDFDVLEDEELRQGIKEFSEWPTIPQVYVNGKFIGGSDIVVQMHKDGEMAKFLDEEGIPSRFSDKFEPPNGGGGEDGAGAAGGGEQNK</sequence>
<keyword evidence="2" id="KW-0479">Metal-binding</keyword>
<keyword evidence="10" id="KW-1185">Reference proteome</keyword>
<keyword evidence="3" id="KW-0408">Iron</keyword>
<dbReference type="InterPro" id="IPR029052">
    <property type="entry name" value="Metallo-depent_PP-like"/>
</dbReference>
<proteinExistence type="predicted"/>
<dbReference type="PANTHER" id="PTHR10293:SF16">
    <property type="entry name" value="GLUTAREDOXIN-RELATED PROTEIN 5, MITOCHONDRIAL"/>
    <property type="match status" value="1"/>
</dbReference>
<evidence type="ECO:0000256" key="1">
    <source>
        <dbReference type="ARBA" id="ARBA00022714"/>
    </source>
</evidence>
<dbReference type="NCBIfam" id="TIGR00365">
    <property type="entry name" value="Grx4 family monothiol glutaredoxin"/>
    <property type="match status" value="1"/>
</dbReference>
<evidence type="ECO:0000256" key="3">
    <source>
        <dbReference type="ARBA" id="ARBA00023004"/>
    </source>
</evidence>
<evidence type="ECO:0000313" key="11">
    <source>
        <dbReference type="WBParaSite" id="Gr19_v10_g6746.t2"/>
    </source>
</evidence>
<evidence type="ECO:0000259" key="9">
    <source>
        <dbReference type="Pfam" id="PF00462"/>
    </source>
</evidence>
<evidence type="ECO:0000256" key="5">
    <source>
        <dbReference type="ARBA" id="ARBA00023284"/>
    </source>
</evidence>
<dbReference type="SUPFAM" id="SSF56300">
    <property type="entry name" value="Metallo-dependent phosphatases"/>
    <property type="match status" value="1"/>
</dbReference>
<keyword evidence="5" id="KW-0676">Redox-active center</keyword>
<dbReference type="Pfam" id="PF00462">
    <property type="entry name" value="Glutaredoxin"/>
    <property type="match status" value="1"/>
</dbReference>
<dbReference type="GO" id="GO:0046872">
    <property type="term" value="F:metal ion binding"/>
    <property type="evidence" value="ECO:0007669"/>
    <property type="project" value="UniProtKB-KW"/>
</dbReference>
<evidence type="ECO:0000256" key="4">
    <source>
        <dbReference type="ARBA" id="ARBA00023014"/>
    </source>
</evidence>
<feature type="compositionally biased region" description="Gly residues" evidence="8">
    <location>
        <begin position="310"/>
        <end position="328"/>
    </location>
</feature>
<dbReference type="FunFam" id="3.40.30.10:FF:000005">
    <property type="entry name" value="Glutaredoxin 5"/>
    <property type="match status" value="1"/>
</dbReference>
<dbReference type="WBParaSite" id="Gr19_v10_g6746.t2">
    <property type="protein sequence ID" value="Gr19_v10_g6746.t2"/>
    <property type="gene ID" value="Gr19_v10_g6746"/>
</dbReference>